<dbReference type="AlphaFoldDB" id="A0A5C7XLG1"/>
<proteinExistence type="predicted"/>
<dbReference type="RefSeq" id="WP_276763265.1">
    <property type="nucleotide sequence ID" value="NZ_SSGD01000160.1"/>
</dbReference>
<evidence type="ECO:0000313" key="2">
    <source>
        <dbReference type="Proteomes" id="UP000321797"/>
    </source>
</evidence>
<comment type="caution">
    <text evidence="1">The sequence shown here is derived from an EMBL/GenBank/DDBJ whole genome shotgun (WGS) entry which is preliminary data.</text>
</comment>
<name>A0A5C7XLG1_9MYCO</name>
<organism evidence="1 2">
    <name type="scientific">Mycolicibacter arupensis</name>
    <dbReference type="NCBI Taxonomy" id="342002"/>
    <lineage>
        <taxon>Bacteria</taxon>
        <taxon>Bacillati</taxon>
        <taxon>Actinomycetota</taxon>
        <taxon>Actinomycetes</taxon>
        <taxon>Mycobacteriales</taxon>
        <taxon>Mycobacteriaceae</taxon>
        <taxon>Mycolicibacter</taxon>
    </lineage>
</organism>
<dbReference type="Proteomes" id="UP000321797">
    <property type="component" value="Unassembled WGS sequence"/>
</dbReference>
<accession>A0A5C7XLG1</accession>
<gene>
    <name evidence="1" type="ORF">E6Q54_21780</name>
</gene>
<protein>
    <submittedName>
        <fullName evidence="1">Uncharacterized protein</fullName>
    </submittedName>
</protein>
<evidence type="ECO:0000313" key="1">
    <source>
        <dbReference type="EMBL" id="TXI50201.1"/>
    </source>
</evidence>
<dbReference type="EMBL" id="SSGD01000160">
    <property type="protein sequence ID" value="TXI50201.1"/>
    <property type="molecule type" value="Genomic_DNA"/>
</dbReference>
<reference evidence="1 2" key="1">
    <citation type="submission" date="2018-09" db="EMBL/GenBank/DDBJ databases">
        <title>Metagenome Assembled Genomes from an Advanced Water Purification Facility.</title>
        <authorList>
            <person name="Stamps B.W."/>
            <person name="Spear J.R."/>
        </authorList>
    </citation>
    <scope>NUCLEOTIDE SEQUENCE [LARGE SCALE GENOMIC DNA]</scope>
    <source>
        <strain evidence="1">Bin_29_2</strain>
    </source>
</reference>
<sequence length="193" mass="22472">MKAQMTRTEPRVIEAENWRLTLGKYVEVADHHMPEWVEIETFGFDSPDFRARIELRDNVPRLVELSWRSKPGSREIMRKDLDQSISVWIDTLYAQLVIVVDRDEQMVKVNLDSTTDLHRAIRGFLEDRRSGKRRITGDFLQQVAAVYRQNIDYAPTATVARTFGVKHRQATDYVKQARDRGFLPPTKQGRAKA</sequence>